<comment type="caution">
    <text evidence="1">The sequence shown here is derived from an EMBL/GenBank/DDBJ whole genome shotgun (WGS) entry which is preliminary data.</text>
</comment>
<proteinExistence type="predicted"/>
<reference evidence="1 2" key="1">
    <citation type="submission" date="2022-09" db="EMBL/GenBank/DDBJ databases">
        <title>New species of Phenylobacterium.</title>
        <authorList>
            <person name="Mieszkin S."/>
        </authorList>
    </citation>
    <scope>NUCLEOTIDE SEQUENCE [LARGE SCALE GENOMIC DNA]</scope>
    <source>
        <strain evidence="1 2">HK31-G</strain>
    </source>
</reference>
<dbReference type="RefSeq" id="WP_377369863.1">
    <property type="nucleotide sequence ID" value="NZ_JAOTJD010000016.1"/>
</dbReference>
<sequence length="135" mass="14039">MTQSSHFRQLLEAAAAQPDPQRLLFVFAAAELPDGATEAQRERFLAGEGGALAPLMCVDKAPGELANFEALLAESRRAGPPWQVAFAASLSGSGGAAPTTAQIEVALQAMVDAVRVGGVGRFAAYDPDGEPILFQ</sequence>
<name>A0ABW6CQG1_9CAUL</name>
<dbReference type="EMBL" id="JAOTJD010000016">
    <property type="protein sequence ID" value="MFD3264326.1"/>
    <property type="molecule type" value="Genomic_DNA"/>
</dbReference>
<evidence type="ECO:0000313" key="2">
    <source>
        <dbReference type="Proteomes" id="UP001598130"/>
    </source>
</evidence>
<accession>A0ABW6CQG1</accession>
<keyword evidence="2" id="KW-1185">Reference proteome</keyword>
<organism evidence="1 2">
    <name type="scientific">Phenylobacterium ferrooxidans</name>
    <dbReference type="NCBI Taxonomy" id="2982689"/>
    <lineage>
        <taxon>Bacteria</taxon>
        <taxon>Pseudomonadati</taxon>
        <taxon>Pseudomonadota</taxon>
        <taxon>Alphaproteobacteria</taxon>
        <taxon>Caulobacterales</taxon>
        <taxon>Caulobacteraceae</taxon>
        <taxon>Phenylobacterium</taxon>
    </lineage>
</organism>
<gene>
    <name evidence="1" type="ORF">OCL97_10180</name>
</gene>
<dbReference type="Proteomes" id="UP001598130">
    <property type="component" value="Unassembled WGS sequence"/>
</dbReference>
<evidence type="ECO:0000313" key="1">
    <source>
        <dbReference type="EMBL" id="MFD3264326.1"/>
    </source>
</evidence>
<protein>
    <submittedName>
        <fullName evidence="1">Ribonucleotide reductase subunit alpha</fullName>
    </submittedName>
</protein>